<proteinExistence type="predicted"/>
<keyword evidence="2" id="KW-0413">Isomerase</keyword>
<dbReference type="PROSITE" id="PS51318">
    <property type="entry name" value="TAT"/>
    <property type="match status" value="1"/>
</dbReference>
<accession>A0ABW6AF53</accession>
<dbReference type="SUPFAM" id="SSF51658">
    <property type="entry name" value="Xylose isomerase-like"/>
    <property type="match status" value="1"/>
</dbReference>
<dbReference type="InterPro" id="IPR036237">
    <property type="entry name" value="Xyl_isomerase-like_sf"/>
</dbReference>
<dbReference type="Pfam" id="PF01261">
    <property type="entry name" value="AP_endonuc_2"/>
    <property type="match status" value="1"/>
</dbReference>
<keyword evidence="3" id="KW-1185">Reference proteome</keyword>
<gene>
    <name evidence="2" type="ORF">ACFS25_09125</name>
</gene>
<dbReference type="InterPro" id="IPR050312">
    <property type="entry name" value="IolE/XylAMocC-like"/>
</dbReference>
<dbReference type="Proteomes" id="UP001597512">
    <property type="component" value="Unassembled WGS sequence"/>
</dbReference>
<dbReference type="Gene3D" id="3.20.20.150">
    <property type="entry name" value="Divalent-metal-dependent TIM barrel enzymes"/>
    <property type="match status" value="1"/>
</dbReference>
<dbReference type="InterPro" id="IPR013022">
    <property type="entry name" value="Xyl_isomerase-like_TIM-brl"/>
</dbReference>
<dbReference type="GO" id="GO:0016853">
    <property type="term" value="F:isomerase activity"/>
    <property type="evidence" value="ECO:0007669"/>
    <property type="project" value="UniProtKB-KW"/>
</dbReference>
<comment type="caution">
    <text evidence="2">The sequence shown here is derived from an EMBL/GenBank/DDBJ whole genome shotgun (WGS) entry which is preliminary data.</text>
</comment>
<evidence type="ECO:0000313" key="3">
    <source>
        <dbReference type="Proteomes" id="UP001597512"/>
    </source>
</evidence>
<reference evidence="3" key="1">
    <citation type="journal article" date="2019" name="Int. J. Syst. Evol. Microbiol.">
        <title>The Global Catalogue of Microorganisms (GCM) 10K type strain sequencing project: providing services to taxonomists for standard genome sequencing and annotation.</title>
        <authorList>
            <consortium name="The Broad Institute Genomics Platform"/>
            <consortium name="The Broad Institute Genome Sequencing Center for Infectious Disease"/>
            <person name="Wu L."/>
            <person name="Ma J."/>
        </authorList>
    </citation>
    <scope>NUCLEOTIDE SEQUENCE [LARGE SCALE GENOMIC DNA]</scope>
    <source>
        <strain evidence="3">KCTC 52490</strain>
    </source>
</reference>
<dbReference type="PANTHER" id="PTHR12110:SF53">
    <property type="entry name" value="BLR5974 PROTEIN"/>
    <property type="match status" value="1"/>
</dbReference>
<dbReference type="RefSeq" id="WP_381498972.1">
    <property type="nucleotide sequence ID" value="NZ_JBHUOM010000002.1"/>
</dbReference>
<dbReference type="EMBL" id="JBHUOM010000002">
    <property type="protein sequence ID" value="MFD2933941.1"/>
    <property type="molecule type" value="Genomic_DNA"/>
</dbReference>
<evidence type="ECO:0000259" key="1">
    <source>
        <dbReference type="Pfam" id="PF01261"/>
    </source>
</evidence>
<evidence type="ECO:0000313" key="2">
    <source>
        <dbReference type="EMBL" id="MFD2933941.1"/>
    </source>
</evidence>
<sequence>MDHSYPRRHFLKQTALVAGYLPLLPVMFPASVAAASAGATEFSLPDVHIFSKHLQFLNYADMADAAAEMGFNGVDLTVRSDGHVHPDRVEEELPKAVESLKKVGLMPKLMTTVVGDATNATDVRVLKTASKVGFHLYRMKWYQYDEKRAIPDSILGFQQQLRALGELNKTLNLTGCYQNHAGLLVGASVWELWEMLKTADLNYMGVQYDIRHATVEGGQSWPTGLRLISPHIKSIALKDFRWSTKNGVTIVQDVPLGEGMVDFKAYFRLLKQHNLNVSMSLHVEYPMGGAEHGAIHLSIPPKQVFAAMKRDLNRLNELWNLA</sequence>
<organism evidence="2 3">
    <name type="scientific">Spirosoma flavum</name>
    <dbReference type="NCBI Taxonomy" id="2048557"/>
    <lineage>
        <taxon>Bacteria</taxon>
        <taxon>Pseudomonadati</taxon>
        <taxon>Bacteroidota</taxon>
        <taxon>Cytophagia</taxon>
        <taxon>Cytophagales</taxon>
        <taxon>Cytophagaceae</taxon>
        <taxon>Spirosoma</taxon>
    </lineage>
</organism>
<name>A0ABW6AF53_9BACT</name>
<dbReference type="InterPro" id="IPR006311">
    <property type="entry name" value="TAT_signal"/>
</dbReference>
<feature type="domain" description="Xylose isomerase-like TIM barrel" evidence="1">
    <location>
        <begin position="64"/>
        <end position="286"/>
    </location>
</feature>
<dbReference type="PANTHER" id="PTHR12110">
    <property type="entry name" value="HYDROXYPYRUVATE ISOMERASE"/>
    <property type="match status" value="1"/>
</dbReference>
<protein>
    <submittedName>
        <fullName evidence="2">Sugar phosphate isomerase/epimerase family protein</fullName>
    </submittedName>
</protein>